<dbReference type="Pfam" id="PF05971">
    <property type="entry name" value="Methyltransf_10"/>
    <property type="match status" value="1"/>
</dbReference>
<comment type="catalytic activity">
    <reaction evidence="6">
        <text>adenosine(1618) in 23S rRNA + S-adenosyl-L-methionine = N(6)-methyladenosine(1618) in 23S rRNA + S-adenosyl-L-homocysteine + H(+)</text>
        <dbReference type="Rhea" id="RHEA:16497"/>
        <dbReference type="Rhea" id="RHEA-COMP:10229"/>
        <dbReference type="Rhea" id="RHEA-COMP:10231"/>
        <dbReference type="ChEBI" id="CHEBI:15378"/>
        <dbReference type="ChEBI" id="CHEBI:57856"/>
        <dbReference type="ChEBI" id="CHEBI:59789"/>
        <dbReference type="ChEBI" id="CHEBI:74411"/>
        <dbReference type="ChEBI" id="CHEBI:74449"/>
        <dbReference type="EC" id="2.1.1.181"/>
    </reaction>
</comment>
<accession>A0A831VM76</accession>
<dbReference type="EC" id="2.1.1.181" evidence="6"/>
<comment type="similarity">
    <text evidence="6">Belongs to the methyltransferase superfamily. METTL16/RlmF family.</text>
</comment>
<dbReference type="EMBL" id="DRGL01000023">
    <property type="protein sequence ID" value="HEA20340.1"/>
    <property type="molecule type" value="Genomic_DNA"/>
</dbReference>
<dbReference type="PANTHER" id="PTHR13393">
    <property type="entry name" value="SAM-DEPENDENT METHYLTRANSFERASE"/>
    <property type="match status" value="1"/>
</dbReference>
<name>A0A831VM76_9FLAO</name>
<evidence type="ECO:0000256" key="2">
    <source>
        <dbReference type="ARBA" id="ARBA00022552"/>
    </source>
</evidence>
<dbReference type="CDD" id="cd02440">
    <property type="entry name" value="AdoMet_MTases"/>
    <property type="match status" value="1"/>
</dbReference>
<dbReference type="GO" id="GO:0005737">
    <property type="term" value="C:cytoplasm"/>
    <property type="evidence" value="ECO:0007669"/>
    <property type="project" value="UniProtKB-SubCell"/>
</dbReference>
<keyword evidence="4 6" id="KW-0808">Transferase</keyword>
<dbReference type="HAMAP" id="MF_01848">
    <property type="entry name" value="23SrRNA_methyltr_F"/>
    <property type="match status" value="1"/>
</dbReference>
<keyword evidence="5 6" id="KW-0949">S-adenosyl-L-methionine</keyword>
<dbReference type="InterPro" id="IPR016909">
    <property type="entry name" value="rRNA_lsu_MeTfrase_F"/>
</dbReference>
<keyword evidence="1 6" id="KW-0963">Cytoplasm</keyword>
<evidence type="ECO:0000256" key="4">
    <source>
        <dbReference type="ARBA" id="ARBA00022679"/>
    </source>
</evidence>
<comment type="subcellular location">
    <subcellularLocation>
        <location evidence="6">Cytoplasm</location>
    </subcellularLocation>
</comment>
<dbReference type="InterPro" id="IPR010286">
    <property type="entry name" value="METTL16/RlmF"/>
</dbReference>
<dbReference type="InterPro" id="IPR029063">
    <property type="entry name" value="SAM-dependent_MTases_sf"/>
</dbReference>
<sequence length="318" mass="36239">MPTKKNPHLKSRLHPRNKNRERYDLEALKTVVPELKNHIAINKFGAETINFANPVAVKLLNKALLNQYYGIKYWEFPNENLCPPIPGRADYIHQVADLLSGNILQDIPTGTKITCLDIGIGSSCIYPIIGTVEYGWRFIGSDINPTSIAAAQQIINANTVLSDNISCILQTNPKHFFKNILAIEDKVDATICNPPFHASLEDAQQGTRRKIKNLSGKTLKTPKLNFSGVNQELVYEGGEYGFIRNMIRESKTFSKNCYWFTSLVSKQSNLKRIHEVFNEVDTTEIREIPMGTGNKLSRIVAWTFLTDEEKKEWRRTRW</sequence>
<dbReference type="AlphaFoldDB" id="A0A831VM76"/>
<evidence type="ECO:0000256" key="1">
    <source>
        <dbReference type="ARBA" id="ARBA00022490"/>
    </source>
</evidence>
<keyword evidence="3 6" id="KW-0489">Methyltransferase</keyword>
<dbReference type="Gene3D" id="3.40.50.150">
    <property type="entry name" value="Vaccinia Virus protein VP39"/>
    <property type="match status" value="1"/>
</dbReference>
<dbReference type="SUPFAM" id="SSF53335">
    <property type="entry name" value="S-adenosyl-L-methionine-dependent methyltransferases"/>
    <property type="match status" value="1"/>
</dbReference>
<dbReference type="GO" id="GO:0070475">
    <property type="term" value="P:rRNA base methylation"/>
    <property type="evidence" value="ECO:0007669"/>
    <property type="project" value="TreeGrafter"/>
</dbReference>
<comment type="function">
    <text evidence="6">Specifically methylates the adenine in position 1618 of 23S rRNA.</text>
</comment>
<dbReference type="Proteomes" id="UP000886191">
    <property type="component" value="Unassembled WGS sequence"/>
</dbReference>
<evidence type="ECO:0000256" key="6">
    <source>
        <dbReference type="HAMAP-Rule" id="MF_01848"/>
    </source>
</evidence>
<proteinExistence type="inferred from homology"/>
<comment type="caution">
    <text evidence="7">The sequence shown here is derived from an EMBL/GenBank/DDBJ whole genome shotgun (WGS) entry which is preliminary data.</text>
</comment>
<evidence type="ECO:0000313" key="7">
    <source>
        <dbReference type="EMBL" id="HEA20340.1"/>
    </source>
</evidence>
<dbReference type="NCBIfam" id="NF008725">
    <property type="entry name" value="PRK11727.1"/>
    <property type="match status" value="1"/>
</dbReference>
<evidence type="ECO:0000256" key="3">
    <source>
        <dbReference type="ARBA" id="ARBA00022603"/>
    </source>
</evidence>
<keyword evidence="2 6" id="KW-0698">rRNA processing</keyword>
<reference evidence="7" key="1">
    <citation type="journal article" date="2020" name="mSystems">
        <title>Genome- and Community-Level Interaction Insights into Carbon Utilization and Element Cycling Functions of Hydrothermarchaeota in Hydrothermal Sediment.</title>
        <authorList>
            <person name="Zhou Z."/>
            <person name="Liu Y."/>
            <person name="Xu W."/>
            <person name="Pan J."/>
            <person name="Luo Z.H."/>
            <person name="Li M."/>
        </authorList>
    </citation>
    <scope>NUCLEOTIDE SEQUENCE [LARGE SCALE GENOMIC DNA]</scope>
    <source>
        <strain evidence="7">HyVt-345</strain>
    </source>
</reference>
<protein>
    <recommendedName>
        <fullName evidence="6">Ribosomal RNA large subunit methyltransferase F</fullName>
        <ecNumber evidence="6">2.1.1.181</ecNumber>
    </recommendedName>
    <alternativeName>
        <fullName evidence="6">23S rRNA mA1618 methyltransferase</fullName>
    </alternativeName>
    <alternativeName>
        <fullName evidence="6">rRNA adenine N-6-methyltransferase</fullName>
    </alternativeName>
</protein>
<evidence type="ECO:0000256" key="5">
    <source>
        <dbReference type="ARBA" id="ARBA00022691"/>
    </source>
</evidence>
<organism evidence="7">
    <name type="scientific">Pricia antarctica</name>
    <dbReference type="NCBI Taxonomy" id="641691"/>
    <lineage>
        <taxon>Bacteria</taxon>
        <taxon>Pseudomonadati</taxon>
        <taxon>Bacteroidota</taxon>
        <taxon>Flavobacteriia</taxon>
        <taxon>Flavobacteriales</taxon>
        <taxon>Flavobacteriaceae</taxon>
        <taxon>Pricia</taxon>
    </lineage>
</organism>
<dbReference type="GO" id="GO:0052907">
    <property type="term" value="F:23S rRNA (adenine(1618)-N(6))-methyltransferase activity"/>
    <property type="evidence" value="ECO:0007669"/>
    <property type="project" value="UniProtKB-EC"/>
</dbReference>
<dbReference type="PANTHER" id="PTHR13393:SF0">
    <property type="entry name" value="RNA N6-ADENOSINE-METHYLTRANSFERASE METTL16"/>
    <property type="match status" value="1"/>
</dbReference>
<dbReference type="PIRSF" id="PIRSF029038">
    <property type="entry name" value="Mtase_YbiN_prd"/>
    <property type="match status" value="1"/>
</dbReference>
<gene>
    <name evidence="6 7" type="primary">rlmF</name>
    <name evidence="7" type="ORF">ENH87_05430</name>
</gene>